<feature type="region of interest" description="Disordered" evidence="6">
    <location>
        <begin position="1"/>
        <end position="42"/>
    </location>
</feature>
<comment type="catalytic activity">
    <reaction evidence="4">
        <text>glycine + O2 + H2O = glyoxylate + H2O2 + NH4(+)</text>
        <dbReference type="Rhea" id="RHEA:11532"/>
        <dbReference type="ChEBI" id="CHEBI:15377"/>
        <dbReference type="ChEBI" id="CHEBI:15379"/>
        <dbReference type="ChEBI" id="CHEBI:16240"/>
        <dbReference type="ChEBI" id="CHEBI:28938"/>
        <dbReference type="ChEBI" id="CHEBI:36655"/>
        <dbReference type="ChEBI" id="CHEBI:57305"/>
        <dbReference type="EC" id="1.4.3.19"/>
    </reaction>
</comment>
<protein>
    <recommendedName>
        <fullName evidence="5">glycine oxidase</fullName>
        <ecNumber evidence="5">1.4.3.19</ecNumber>
    </recommendedName>
</protein>
<proteinExistence type="predicted"/>
<gene>
    <name evidence="8" type="primary">thiO</name>
    <name evidence="8" type="ORF">CP880_06235</name>
</gene>
<evidence type="ECO:0000259" key="7">
    <source>
        <dbReference type="Pfam" id="PF01266"/>
    </source>
</evidence>
<dbReference type="SUPFAM" id="SSF51905">
    <property type="entry name" value="FAD/NAD(P)-binding domain"/>
    <property type="match status" value="1"/>
</dbReference>
<keyword evidence="9" id="KW-1185">Reference proteome</keyword>
<evidence type="ECO:0000256" key="6">
    <source>
        <dbReference type="SAM" id="MobiDB-lite"/>
    </source>
</evidence>
<dbReference type="Gene3D" id="3.50.50.60">
    <property type="entry name" value="FAD/NAD(P)-binding domain"/>
    <property type="match status" value="1"/>
</dbReference>
<dbReference type="PANTHER" id="PTHR13847:SF289">
    <property type="entry name" value="GLYCINE OXIDASE"/>
    <property type="match status" value="1"/>
</dbReference>
<evidence type="ECO:0000256" key="2">
    <source>
        <dbReference type="ARBA" id="ARBA00022977"/>
    </source>
</evidence>
<keyword evidence="2" id="KW-0784">Thiamine biosynthesis</keyword>
<accession>A0ABX9I8J0</accession>
<dbReference type="InterPro" id="IPR012727">
    <property type="entry name" value="Gly_oxidase_ThiO"/>
</dbReference>
<dbReference type="EC" id="1.4.3.19" evidence="5"/>
<evidence type="ECO:0000256" key="1">
    <source>
        <dbReference type="ARBA" id="ARBA00004948"/>
    </source>
</evidence>
<evidence type="ECO:0000313" key="8">
    <source>
        <dbReference type="EMBL" id="REB69073.1"/>
    </source>
</evidence>
<reference evidence="8 9" key="1">
    <citation type="submission" date="2017-09" db="EMBL/GenBank/DDBJ databases">
        <authorList>
            <person name="Bumgarner R.E."/>
        </authorList>
    </citation>
    <scope>NUCLEOTIDE SEQUENCE [LARGE SCALE GENOMIC DNA]</scope>
    <source>
        <strain evidence="8 9">T34998</strain>
    </source>
</reference>
<name>A0ABX9I8J0_9ACTN</name>
<feature type="domain" description="FAD dependent oxidoreductase" evidence="7">
    <location>
        <begin position="44"/>
        <end position="390"/>
    </location>
</feature>
<evidence type="ECO:0000313" key="9">
    <source>
        <dbReference type="Proteomes" id="UP000256324"/>
    </source>
</evidence>
<dbReference type="PANTHER" id="PTHR13847">
    <property type="entry name" value="SARCOSINE DEHYDROGENASE-RELATED"/>
    <property type="match status" value="1"/>
</dbReference>
<comment type="pathway">
    <text evidence="1">Cofactor biosynthesis; thiamine diphosphate biosynthesis.</text>
</comment>
<dbReference type="Gene3D" id="3.30.9.10">
    <property type="entry name" value="D-Amino Acid Oxidase, subunit A, domain 2"/>
    <property type="match status" value="1"/>
</dbReference>
<comment type="caution">
    <text evidence="8">The sequence shown here is derived from an EMBL/GenBank/DDBJ whole genome shotgun (WGS) entry which is preliminary data.</text>
</comment>
<dbReference type="SUPFAM" id="SSF54373">
    <property type="entry name" value="FAD-linked reductases, C-terminal domain"/>
    <property type="match status" value="1"/>
</dbReference>
<evidence type="ECO:0000256" key="3">
    <source>
        <dbReference type="ARBA" id="ARBA00023002"/>
    </source>
</evidence>
<evidence type="ECO:0000256" key="5">
    <source>
        <dbReference type="ARBA" id="ARBA00050018"/>
    </source>
</evidence>
<sequence>MGTAATRPEFAGSTAVDHADKKSHSHATKASTIPPSERGRPSSVVIAGAGIIGLTTAWQMRRRGIEVTVLDDAPVSGATFAAAGMLAPVSEVVWDQPTLYPLMVESGRIYRDFAAAIADDVGHDIGYLESSTFVCAGDSADRQTLNELLELQHRMGMTVNRLSVSQARAAEPALGPGFVGAVDIPGDHQVDPRQLCGAILEILGDQVVPTRAGEVLFNKDHRAIGLGGADGRKYYADHVVLAAGVGTGAITGIPHALTDLLRPVRGEVLRLRVPEPLQPLVTRTIRGVVQGRAVYIVPRTDGTIVLGATTREDDMIGVRAEGVHQLLRDAHRLVPGILDCEIYEMTAKARPGSPDDVPMIGQVGDGLTVSMGYFRHGILLAAIGSKIGADVVCGTEKDNNSALLAAVNPFRFCNR</sequence>
<keyword evidence="3" id="KW-0560">Oxidoreductase</keyword>
<dbReference type="Pfam" id="PF01266">
    <property type="entry name" value="DAO"/>
    <property type="match status" value="1"/>
</dbReference>
<dbReference type="InterPro" id="IPR006076">
    <property type="entry name" value="FAD-dep_OxRdtase"/>
</dbReference>
<evidence type="ECO:0000256" key="4">
    <source>
        <dbReference type="ARBA" id="ARBA00049872"/>
    </source>
</evidence>
<dbReference type="NCBIfam" id="TIGR02352">
    <property type="entry name" value="thiamin_ThiO"/>
    <property type="match status" value="1"/>
</dbReference>
<dbReference type="InterPro" id="IPR036188">
    <property type="entry name" value="FAD/NAD-bd_sf"/>
</dbReference>
<organism evidence="8 9">
    <name type="scientific">Cutibacterium namnetense</name>
    <dbReference type="NCBI Taxonomy" id="1574624"/>
    <lineage>
        <taxon>Bacteria</taxon>
        <taxon>Bacillati</taxon>
        <taxon>Actinomycetota</taxon>
        <taxon>Actinomycetes</taxon>
        <taxon>Propionibacteriales</taxon>
        <taxon>Propionibacteriaceae</taxon>
        <taxon>Cutibacterium</taxon>
    </lineage>
</organism>
<dbReference type="Proteomes" id="UP000256324">
    <property type="component" value="Unassembled WGS sequence"/>
</dbReference>
<dbReference type="EMBL" id="PCZS01000002">
    <property type="protein sequence ID" value="REB69073.1"/>
    <property type="molecule type" value="Genomic_DNA"/>
</dbReference>